<dbReference type="RefSeq" id="WP_246866864.1">
    <property type="nucleotide sequence ID" value="NZ_JAMZED010000014.1"/>
</dbReference>
<proteinExistence type="predicted"/>
<evidence type="ECO:0000313" key="2">
    <source>
        <dbReference type="EMBL" id="MCR6509154.1"/>
    </source>
</evidence>
<evidence type="ECO:0000313" key="1">
    <source>
        <dbReference type="EMBL" id="MCR6504577.1"/>
    </source>
</evidence>
<name>A0A9X2P1J1_9BACE</name>
<reference evidence="2" key="1">
    <citation type="journal article" date="2022" name="Arch. Microbiol.">
        <title>Bacteroides muris sp. nov. isolated from the cecum of wild-derived house mice.</title>
        <authorList>
            <person name="Fokt H."/>
            <person name="Unni R."/>
            <person name="Repnik U."/>
            <person name="Schmitz R.A."/>
            <person name="Bramkamp M."/>
            <person name="Baines J.F."/>
            <person name="Unterweger D."/>
        </authorList>
    </citation>
    <scope>NUCLEOTIDE SEQUENCE</scope>
    <source>
        <strain evidence="1">KH365_2</strain>
        <strain evidence="2">KH569_7</strain>
    </source>
</reference>
<evidence type="ECO:0000313" key="4">
    <source>
        <dbReference type="Proteomes" id="UP001143810"/>
    </source>
</evidence>
<dbReference type="EMBL" id="JAMZED010000014">
    <property type="protein sequence ID" value="MCR6504577.1"/>
    <property type="molecule type" value="Genomic_DNA"/>
</dbReference>
<reference evidence="2" key="2">
    <citation type="submission" date="2022-04" db="EMBL/GenBank/DDBJ databases">
        <authorList>
            <person name="Fokt H."/>
            <person name="Baines J."/>
        </authorList>
    </citation>
    <scope>NUCLEOTIDE SEQUENCE</scope>
    <source>
        <strain evidence="1">KH365_2</strain>
        <strain evidence="2">KH569_7</strain>
    </source>
</reference>
<dbReference type="AlphaFoldDB" id="A0A9X2P1J1"/>
<dbReference type="PROSITE" id="PS51257">
    <property type="entry name" value="PROKAR_LIPOPROTEIN"/>
    <property type="match status" value="1"/>
</dbReference>
<accession>A0A9X2P1J1</accession>
<dbReference type="Proteomes" id="UP001143192">
    <property type="component" value="Unassembled WGS sequence"/>
</dbReference>
<keyword evidence="3" id="KW-1185">Reference proteome</keyword>
<dbReference type="EMBL" id="JAMZEE010000036">
    <property type="protein sequence ID" value="MCR6509154.1"/>
    <property type="molecule type" value="Genomic_DNA"/>
</dbReference>
<sequence length="84" mass="9101">MKQIIHSFLYGSAVWAACTVSQEVKAGGIPVSTTEDGDAVSPNIVCVVCEDIGPWLHCFGDSVAVQAFWVGYKKSEIVDFLIEH</sequence>
<evidence type="ECO:0000313" key="3">
    <source>
        <dbReference type="Proteomes" id="UP001143192"/>
    </source>
</evidence>
<protein>
    <submittedName>
        <fullName evidence="2">Uncharacterized protein</fullName>
    </submittedName>
</protein>
<organism evidence="2 4">
    <name type="scientific">Bacteroides muris</name>
    <name type="common">ex Fokt et al. 2023</name>
    <dbReference type="NCBI Taxonomy" id="2937417"/>
    <lineage>
        <taxon>Bacteria</taxon>
        <taxon>Pseudomonadati</taxon>
        <taxon>Bacteroidota</taxon>
        <taxon>Bacteroidia</taxon>
        <taxon>Bacteroidales</taxon>
        <taxon>Bacteroidaceae</taxon>
        <taxon>Bacteroides</taxon>
    </lineage>
</organism>
<dbReference type="Proteomes" id="UP001143810">
    <property type="component" value="Unassembled WGS sequence"/>
</dbReference>
<gene>
    <name evidence="2" type="ORF">M1B78_13520</name>
    <name evidence="1" type="ORF">M1B79_07740</name>
</gene>
<comment type="caution">
    <text evidence="2">The sequence shown here is derived from an EMBL/GenBank/DDBJ whole genome shotgun (WGS) entry which is preliminary data.</text>
</comment>